<name>A0A5C5ZV28_9BACT</name>
<dbReference type="InterPro" id="IPR003751">
    <property type="entry name" value="CsrA"/>
</dbReference>
<dbReference type="EMBL" id="SJPM01000015">
    <property type="protein sequence ID" value="TWT91473.1"/>
    <property type="molecule type" value="Genomic_DNA"/>
</dbReference>
<dbReference type="Gene3D" id="2.60.40.4380">
    <property type="entry name" value="Translational regulator CsrA"/>
    <property type="match status" value="1"/>
</dbReference>
<organism evidence="4 6">
    <name type="scientific">Neorhodopirellula pilleata</name>
    <dbReference type="NCBI Taxonomy" id="2714738"/>
    <lineage>
        <taxon>Bacteria</taxon>
        <taxon>Pseudomonadati</taxon>
        <taxon>Planctomycetota</taxon>
        <taxon>Planctomycetia</taxon>
        <taxon>Pirellulales</taxon>
        <taxon>Pirellulaceae</taxon>
        <taxon>Neorhodopirellula</taxon>
    </lineage>
</organism>
<evidence type="ECO:0000313" key="4">
    <source>
        <dbReference type="EMBL" id="TWT91424.1"/>
    </source>
</evidence>
<dbReference type="GO" id="GO:0006402">
    <property type="term" value="P:mRNA catabolic process"/>
    <property type="evidence" value="ECO:0007669"/>
    <property type="project" value="InterPro"/>
</dbReference>
<dbReference type="PANTHER" id="PTHR34984:SF1">
    <property type="entry name" value="CARBON STORAGE REGULATOR"/>
    <property type="match status" value="1"/>
</dbReference>
<sequence length="180" mass="20289">MLRLPRREGESKAMNREIYLAISEDDVKNIDRAIGEAESLVDSAAIVAMQAEAALRDHRSRCNVRGCRTENYLLEVADQAIEQQRGRSDVKSLLETIRTKLNEPKRERVKNMLVINRREGEAIDIGDDITIEVIRTRSNQVLIGIDAPRQKRVVRVPRSGERVALPALPVVPAQSNEVTQ</sequence>
<dbReference type="GO" id="GO:0005829">
    <property type="term" value="C:cytosol"/>
    <property type="evidence" value="ECO:0007669"/>
    <property type="project" value="TreeGrafter"/>
</dbReference>
<dbReference type="GO" id="GO:0048027">
    <property type="term" value="F:mRNA 5'-UTR binding"/>
    <property type="evidence" value="ECO:0007669"/>
    <property type="project" value="TreeGrafter"/>
</dbReference>
<evidence type="ECO:0000313" key="5">
    <source>
        <dbReference type="EMBL" id="TWT91473.1"/>
    </source>
</evidence>
<dbReference type="EMBL" id="SJPM01000015">
    <property type="protein sequence ID" value="TWT91424.1"/>
    <property type="molecule type" value="Genomic_DNA"/>
</dbReference>
<dbReference type="GO" id="GO:0006109">
    <property type="term" value="P:regulation of carbohydrate metabolic process"/>
    <property type="evidence" value="ECO:0007669"/>
    <property type="project" value="InterPro"/>
</dbReference>
<evidence type="ECO:0000256" key="1">
    <source>
        <dbReference type="ARBA" id="ARBA00022490"/>
    </source>
</evidence>
<gene>
    <name evidence="4" type="primary">csrA_3</name>
    <name evidence="5" type="synonym">csrA_4</name>
    <name evidence="4" type="ORF">Pla100_52740</name>
    <name evidence="5" type="ORF">Pla100_53230</name>
</gene>
<dbReference type="PANTHER" id="PTHR34984">
    <property type="entry name" value="CARBON STORAGE REGULATOR"/>
    <property type="match status" value="1"/>
</dbReference>
<keyword evidence="6" id="KW-1185">Reference proteome</keyword>
<dbReference type="SUPFAM" id="SSF117130">
    <property type="entry name" value="CsrA-like"/>
    <property type="match status" value="1"/>
</dbReference>
<reference evidence="4 6" key="1">
    <citation type="submission" date="2019-02" db="EMBL/GenBank/DDBJ databases">
        <title>Deep-cultivation of Planctomycetes and their phenomic and genomic characterization uncovers novel biology.</title>
        <authorList>
            <person name="Wiegand S."/>
            <person name="Jogler M."/>
            <person name="Boedeker C."/>
            <person name="Pinto D."/>
            <person name="Vollmers J."/>
            <person name="Rivas-Marin E."/>
            <person name="Kohn T."/>
            <person name="Peeters S.H."/>
            <person name="Heuer A."/>
            <person name="Rast P."/>
            <person name="Oberbeckmann S."/>
            <person name="Bunk B."/>
            <person name="Jeske O."/>
            <person name="Meyerdierks A."/>
            <person name="Storesund J.E."/>
            <person name="Kallscheuer N."/>
            <person name="Luecker S."/>
            <person name="Lage O.M."/>
            <person name="Pohl T."/>
            <person name="Merkel B.J."/>
            <person name="Hornburger P."/>
            <person name="Mueller R.-W."/>
            <person name="Bruemmer F."/>
            <person name="Labrenz M."/>
            <person name="Spormann A.M."/>
            <person name="Op Den Camp H."/>
            <person name="Overmann J."/>
            <person name="Amann R."/>
            <person name="Jetten M.S.M."/>
            <person name="Mascher T."/>
            <person name="Medema M.H."/>
            <person name="Devos D.P."/>
            <person name="Kaster A.-K."/>
            <person name="Ovreas L."/>
            <person name="Rohde M."/>
            <person name="Galperin M.Y."/>
            <person name="Jogler C."/>
        </authorList>
    </citation>
    <scope>NUCLEOTIDE SEQUENCE [LARGE SCALE GENOMIC DNA]</scope>
    <source>
        <strain evidence="4 6">Pla100</strain>
    </source>
</reference>
<keyword evidence="3" id="KW-0694">RNA-binding</keyword>
<dbReference type="Proteomes" id="UP000316213">
    <property type="component" value="Unassembled WGS sequence"/>
</dbReference>
<evidence type="ECO:0000256" key="3">
    <source>
        <dbReference type="ARBA" id="ARBA00022884"/>
    </source>
</evidence>
<protein>
    <submittedName>
        <fullName evidence="4">Carbon storage regulator</fullName>
    </submittedName>
</protein>
<dbReference type="AlphaFoldDB" id="A0A5C5ZV28"/>
<keyword evidence="2" id="KW-0810">Translation regulation</keyword>
<proteinExistence type="predicted"/>
<dbReference type="Pfam" id="PF02599">
    <property type="entry name" value="CsrA"/>
    <property type="match status" value="1"/>
</dbReference>
<accession>A0A5C5ZV28</accession>
<comment type="caution">
    <text evidence="4">The sequence shown here is derived from an EMBL/GenBank/DDBJ whole genome shotgun (WGS) entry which is preliminary data.</text>
</comment>
<evidence type="ECO:0000313" key="6">
    <source>
        <dbReference type="Proteomes" id="UP000316213"/>
    </source>
</evidence>
<dbReference type="GO" id="GO:0045947">
    <property type="term" value="P:negative regulation of translational initiation"/>
    <property type="evidence" value="ECO:0007669"/>
    <property type="project" value="TreeGrafter"/>
</dbReference>
<evidence type="ECO:0000256" key="2">
    <source>
        <dbReference type="ARBA" id="ARBA00022845"/>
    </source>
</evidence>
<keyword evidence="1" id="KW-0963">Cytoplasm</keyword>
<dbReference type="InterPro" id="IPR036107">
    <property type="entry name" value="CsrA_sf"/>
</dbReference>